<accession>A0A6B3RSD7</accession>
<dbReference type="InterPro" id="IPR023393">
    <property type="entry name" value="START-like_dom_sf"/>
</dbReference>
<protein>
    <submittedName>
        <fullName evidence="1">SRPBCC family protein</fullName>
    </submittedName>
</protein>
<gene>
    <name evidence="1" type="ORF">G3572_07415</name>
</gene>
<dbReference type="EMBL" id="JAAIKE010000002">
    <property type="protein sequence ID" value="NEX46029.1"/>
    <property type="molecule type" value="Genomic_DNA"/>
</dbReference>
<evidence type="ECO:0000313" key="2">
    <source>
        <dbReference type="Proteomes" id="UP000481421"/>
    </source>
</evidence>
<proteinExistence type="predicted"/>
<keyword evidence="2" id="KW-1185">Reference proteome</keyword>
<dbReference type="Gene3D" id="3.30.530.20">
    <property type="match status" value="1"/>
</dbReference>
<organism evidence="1 2">
    <name type="scientific">Pseudotabrizicola algicola</name>
    <dbReference type="NCBI Taxonomy" id="2709381"/>
    <lineage>
        <taxon>Bacteria</taxon>
        <taxon>Pseudomonadati</taxon>
        <taxon>Pseudomonadota</taxon>
        <taxon>Alphaproteobacteria</taxon>
        <taxon>Rhodobacterales</taxon>
        <taxon>Paracoccaceae</taxon>
        <taxon>Pseudotabrizicola</taxon>
    </lineage>
</organism>
<sequence length="157" mass="17819">MQLSSRTDIEAPIDFVFAALSDFEAWERAAMRRGADVSRTDKLRAPGIGMGWHVIFRFRGKERAVDIRLTAMEPDAKLVFAGKGRMVEGDMSIELVSLAPKRTRMVLFAHVRPLNIAARLFLQSMKLAKGRVQTKLDKRLQSLSVDLETRFASSRRR</sequence>
<comment type="caution">
    <text evidence="1">The sequence shown here is derived from an EMBL/GenBank/DDBJ whole genome shotgun (WGS) entry which is preliminary data.</text>
</comment>
<dbReference type="Proteomes" id="UP000481421">
    <property type="component" value="Unassembled WGS sequence"/>
</dbReference>
<dbReference type="RefSeq" id="WP_164610361.1">
    <property type="nucleotide sequence ID" value="NZ_JAAIKE010000002.1"/>
</dbReference>
<dbReference type="AlphaFoldDB" id="A0A6B3RSD7"/>
<reference evidence="1 2" key="1">
    <citation type="submission" date="2020-02" db="EMBL/GenBank/DDBJ databases">
        <title>Rhodobacter algicola sp. nov., isolated from microalga culture.</title>
        <authorList>
            <person name="Park C.-Y."/>
        </authorList>
    </citation>
    <scope>NUCLEOTIDE SEQUENCE [LARGE SCALE GENOMIC DNA]</scope>
    <source>
        <strain evidence="1 2">ETT8</strain>
    </source>
</reference>
<evidence type="ECO:0000313" key="1">
    <source>
        <dbReference type="EMBL" id="NEX46029.1"/>
    </source>
</evidence>
<dbReference type="SUPFAM" id="SSF55961">
    <property type="entry name" value="Bet v1-like"/>
    <property type="match status" value="1"/>
</dbReference>
<name>A0A6B3RSD7_9RHOB</name>